<reference evidence="2" key="1">
    <citation type="journal article" date="2019" name="Sci. Rep.">
        <title>Draft genome of Tanacetum cinerariifolium, the natural source of mosquito coil.</title>
        <authorList>
            <person name="Yamashiro T."/>
            <person name="Shiraishi A."/>
            <person name="Satake H."/>
            <person name="Nakayama K."/>
        </authorList>
    </citation>
    <scope>NUCLEOTIDE SEQUENCE</scope>
</reference>
<proteinExistence type="predicted"/>
<dbReference type="EMBL" id="BKCJ010008543">
    <property type="protein sequence ID" value="GEU82761.1"/>
    <property type="molecule type" value="Genomic_DNA"/>
</dbReference>
<feature type="compositionally biased region" description="Basic and acidic residues" evidence="1">
    <location>
        <begin position="263"/>
        <end position="281"/>
    </location>
</feature>
<protein>
    <submittedName>
        <fullName evidence="2">Protein GRIP</fullName>
    </submittedName>
</protein>
<sequence>MAQKKQELQAQNLELKAKKQKINYTRNMEDMQLWNNPIKVNIDQQVQQRYHHQQQISMFAPQQQQQRQQYVVDPNTGKATNLVDGKHDKTQNVKGHCPVGGCKQLGLFGPIQTVSVNQATNLVDGKHDKTQNVKGHCPELKFKNEFLKSYFQDLKDIYAYSAGSSVQEKEVDNDSKELKDKIEALNEELVIERQIRGAAEATIEHLLGEYTKADAKSHELEAKLAEAQKNLEQQVKERDEKDSELDSELNRLHKRAKQQVQEVQKKDDLEAKYKEVNEKSEQAASRLSGLQQKLDRTRQHANEALKAIDTERQQL</sequence>
<organism evidence="2">
    <name type="scientific">Tanacetum cinerariifolium</name>
    <name type="common">Dalmatian daisy</name>
    <name type="synonym">Chrysanthemum cinerariifolium</name>
    <dbReference type="NCBI Taxonomy" id="118510"/>
    <lineage>
        <taxon>Eukaryota</taxon>
        <taxon>Viridiplantae</taxon>
        <taxon>Streptophyta</taxon>
        <taxon>Embryophyta</taxon>
        <taxon>Tracheophyta</taxon>
        <taxon>Spermatophyta</taxon>
        <taxon>Magnoliopsida</taxon>
        <taxon>eudicotyledons</taxon>
        <taxon>Gunneridae</taxon>
        <taxon>Pentapetalae</taxon>
        <taxon>asterids</taxon>
        <taxon>campanulids</taxon>
        <taxon>Asterales</taxon>
        <taxon>Asteraceae</taxon>
        <taxon>Asteroideae</taxon>
        <taxon>Anthemideae</taxon>
        <taxon>Anthemidinae</taxon>
        <taxon>Tanacetum</taxon>
    </lineage>
</organism>
<dbReference type="AlphaFoldDB" id="A0A6L2N977"/>
<evidence type="ECO:0000256" key="1">
    <source>
        <dbReference type="SAM" id="MobiDB-lite"/>
    </source>
</evidence>
<feature type="region of interest" description="Disordered" evidence="1">
    <location>
        <begin position="234"/>
        <end position="315"/>
    </location>
</feature>
<name>A0A6L2N977_TANCI</name>
<feature type="compositionally biased region" description="Basic and acidic residues" evidence="1">
    <location>
        <begin position="293"/>
        <end position="315"/>
    </location>
</feature>
<feature type="compositionally biased region" description="Polar residues" evidence="1">
    <location>
        <begin position="282"/>
        <end position="291"/>
    </location>
</feature>
<gene>
    <name evidence="2" type="ORF">Tci_054739</name>
</gene>
<evidence type="ECO:0000313" key="2">
    <source>
        <dbReference type="EMBL" id="GEU82761.1"/>
    </source>
</evidence>
<comment type="caution">
    <text evidence="2">The sequence shown here is derived from an EMBL/GenBank/DDBJ whole genome shotgun (WGS) entry which is preliminary data.</text>
</comment>
<accession>A0A6L2N977</accession>